<keyword evidence="6" id="KW-1185">Reference proteome</keyword>
<evidence type="ECO:0000256" key="1">
    <source>
        <dbReference type="SAM" id="SignalP"/>
    </source>
</evidence>
<dbReference type="RefSeq" id="WP_115227272.1">
    <property type="nucleotide sequence ID" value="NZ_CAWOLO010000002.1"/>
</dbReference>
<evidence type="ECO:0000313" key="6">
    <source>
        <dbReference type="Proteomes" id="UP000295794"/>
    </source>
</evidence>
<dbReference type="AlphaFoldDB" id="A0A377Q7X5"/>
<gene>
    <name evidence="4" type="ORF">EV682_102557</name>
    <name evidence="3" type="ORF">NCTC11159_02084</name>
</gene>
<dbReference type="OrthoDB" id="266279at2"/>
<evidence type="ECO:0000313" key="3">
    <source>
        <dbReference type="EMBL" id="STQ91013.1"/>
    </source>
</evidence>
<dbReference type="Proteomes" id="UP000255108">
    <property type="component" value="Unassembled WGS sequence"/>
</dbReference>
<dbReference type="EMBL" id="UGHR01000001">
    <property type="protein sequence ID" value="STQ91013.1"/>
    <property type="molecule type" value="Genomic_DNA"/>
</dbReference>
<dbReference type="Proteomes" id="UP000295794">
    <property type="component" value="Unassembled WGS sequence"/>
</dbReference>
<dbReference type="EMBL" id="SMBT01000002">
    <property type="protein sequence ID" value="TCU89641.1"/>
    <property type="molecule type" value="Genomic_DNA"/>
</dbReference>
<reference evidence="3 5" key="1">
    <citation type="submission" date="2018-06" db="EMBL/GenBank/DDBJ databases">
        <authorList>
            <consortium name="Pathogen Informatics"/>
            <person name="Doyle S."/>
        </authorList>
    </citation>
    <scope>NUCLEOTIDE SEQUENCE [LARGE SCALE GENOMIC DNA]</scope>
    <source>
        <strain evidence="3 5">NCTC11159</strain>
    </source>
</reference>
<accession>A0A377Q7X5</accession>
<evidence type="ECO:0000259" key="2">
    <source>
        <dbReference type="Pfam" id="PF09906"/>
    </source>
</evidence>
<sequence length="258" mass="28362">MKPLALFLCLLSPFATAAGLQIDAPAGGWRNTTGKPERYTQNVQYPATLVNTPENQGKMALIRGHIGKTPKVLPKGEDNPPYRLIVNGVPMPLRVDADGSFSRPYSFGRGANSVEIQSPDGKERAATQFFDSNKDRPQTKLRVVLSWNTNNTDLDLHVISPDGEHTYYGNRVSKNGGALDVDVTSGYGPEIYANPSPPKGRYLVYVNYYGGYDAKPAMTIAQLSIINNENTLHEKQQLFNVPMRKTGDLTLVGSFVYP</sequence>
<feature type="domain" description="DUF2135" evidence="2">
    <location>
        <begin position="197"/>
        <end position="243"/>
    </location>
</feature>
<reference evidence="4 6" key="2">
    <citation type="submission" date="2019-03" db="EMBL/GenBank/DDBJ databases">
        <title>Genomic Encyclopedia of Type Strains, Phase IV (KMG-IV): sequencing the most valuable type-strain genomes for metagenomic binning, comparative biology and taxonomic classification.</title>
        <authorList>
            <person name="Goeker M."/>
        </authorList>
    </citation>
    <scope>NUCLEOTIDE SEQUENCE [LARGE SCALE GENOMIC DNA]</scope>
    <source>
        <strain evidence="4 6">DSM 3764</strain>
    </source>
</reference>
<organism evidence="3 5">
    <name type="scientific">Iodobacter fluviatilis</name>
    <dbReference type="NCBI Taxonomy" id="537"/>
    <lineage>
        <taxon>Bacteria</taxon>
        <taxon>Pseudomonadati</taxon>
        <taxon>Pseudomonadota</taxon>
        <taxon>Betaproteobacteria</taxon>
        <taxon>Neisseriales</taxon>
        <taxon>Chitinibacteraceae</taxon>
        <taxon>Iodobacter</taxon>
    </lineage>
</organism>
<keyword evidence="1" id="KW-0732">Signal</keyword>
<dbReference type="Pfam" id="PF09906">
    <property type="entry name" value="DUF2135"/>
    <property type="match status" value="1"/>
</dbReference>
<protein>
    <submittedName>
        <fullName evidence="4">Uncharacterized protein YfaP (DUF2135 family)</fullName>
    </submittedName>
    <submittedName>
        <fullName evidence="3">Uncharacterized protein conserved in bacteria</fullName>
    </submittedName>
</protein>
<name>A0A377Q7X5_9NEIS</name>
<proteinExistence type="predicted"/>
<evidence type="ECO:0000313" key="4">
    <source>
        <dbReference type="EMBL" id="TCU89641.1"/>
    </source>
</evidence>
<feature type="signal peptide" evidence="1">
    <location>
        <begin position="1"/>
        <end position="17"/>
    </location>
</feature>
<evidence type="ECO:0000313" key="5">
    <source>
        <dbReference type="Proteomes" id="UP000255108"/>
    </source>
</evidence>
<dbReference type="Gene3D" id="2.60.120.380">
    <property type="match status" value="1"/>
</dbReference>
<dbReference type="InterPro" id="IPR019220">
    <property type="entry name" value="DUF2135"/>
</dbReference>
<feature type="chain" id="PRO_5016772098" evidence="1">
    <location>
        <begin position="18"/>
        <end position="258"/>
    </location>
</feature>